<accession>K0RZF2</accession>
<feature type="chain" id="PRO_5003837411" evidence="1">
    <location>
        <begin position="29"/>
        <end position="76"/>
    </location>
</feature>
<name>K0RZF2_THAOC</name>
<protein>
    <submittedName>
        <fullName evidence="2">Uncharacterized protein</fullName>
    </submittedName>
</protein>
<dbReference type="Proteomes" id="UP000266841">
    <property type="component" value="Unassembled WGS sequence"/>
</dbReference>
<proteinExistence type="predicted"/>
<reference evidence="2 3" key="1">
    <citation type="journal article" date="2012" name="Genome Biol.">
        <title>Genome and low-iron response of an oceanic diatom adapted to chronic iron limitation.</title>
        <authorList>
            <person name="Lommer M."/>
            <person name="Specht M."/>
            <person name="Roy A.S."/>
            <person name="Kraemer L."/>
            <person name="Andreson R."/>
            <person name="Gutowska M.A."/>
            <person name="Wolf J."/>
            <person name="Bergner S.V."/>
            <person name="Schilhabel M.B."/>
            <person name="Klostermeier U.C."/>
            <person name="Beiko R.G."/>
            <person name="Rosenstiel P."/>
            <person name="Hippler M."/>
            <person name="Laroche J."/>
        </authorList>
    </citation>
    <scope>NUCLEOTIDE SEQUENCE [LARGE SCALE GENOMIC DNA]</scope>
    <source>
        <strain evidence="2 3">CCMP1005</strain>
    </source>
</reference>
<feature type="non-terminal residue" evidence="2">
    <location>
        <position position="1"/>
    </location>
</feature>
<keyword evidence="3" id="KW-1185">Reference proteome</keyword>
<gene>
    <name evidence="2" type="ORF">THAOC_26280</name>
</gene>
<dbReference type="EMBL" id="AGNL01036281">
    <property type="protein sequence ID" value="EJK54156.1"/>
    <property type="molecule type" value="Genomic_DNA"/>
</dbReference>
<feature type="signal peptide" evidence="1">
    <location>
        <begin position="1"/>
        <end position="28"/>
    </location>
</feature>
<evidence type="ECO:0000256" key="1">
    <source>
        <dbReference type="SAM" id="SignalP"/>
    </source>
</evidence>
<keyword evidence="1" id="KW-0732">Signal</keyword>
<sequence>LCELGGGGMGSILLVGDWLGLLLGLVEGIADGLCDGPRLGLGVEGAGGYGKEGVSQQTYKGDYKRPRFAKEPTVGL</sequence>
<evidence type="ECO:0000313" key="3">
    <source>
        <dbReference type="Proteomes" id="UP000266841"/>
    </source>
</evidence>
<evidence type="ECO:0000313" key="2">
    <source>
        <dbReference type="EMBL" id="EJK54156.1"/>
    </source>
</evidence>
<organism evidence="2 3">
    <name type="scientific">Thalassiosira oceanica</name>
    <name type="common">Marine diatom</name>
    <dbReference type="NCBI Taxonomy" id="159749"/>
    <lineage>
        <taxon>Eukaryota</taxon>
        <taxon>Sar</taxon>
        <taxon>Stramenopiles</taxon>
        <taxon>Ochrophyta</taxon>
        <taxon>Bacillariophyta</taxon>
        <taxon>Coscinodiscophyceae</taxon>
        <taxon>Thalassiosirophycidae</taxon>
        <taxon>Thalassiosirales</taxon>
        <taxon>Thalassiosiraceae</taxon>
        <taxon>Thalassiosira</taxon>
    </lineage>
</organism>
<dbReference type="AlphaFoldDB" id="K0RZF2"/>
<comment type="caution">
    <text evidence="2">The sequence shown here is derived from an EMBL/GenBank/DDBJ whole genome shotgun (WGS) entry which is preliminary data.</text>
</comment>